<reference evidence="3" key="1">
    <citation type="journal article" date="2020" name="Stud. Mycol.">
        <title>101 Dothideomycetes genomes: a test case for predicting lifestyles and emergence of pathogens.</title>
        <authorList>
            <person name="Haridas S."/>
            <person name="Albert R."/>
            <person name="Binder M."/>
            <person name="Bloem J."/>
            <person name="Labutti K."/>
            <person name="Salamov A."/>
            <person name="Andreopoulos B."/>
            <person name="Baker S."/>
            <person name="Barry K."/>
            <person name="Bills G."/>
            <person name="Bluhm B."/>
            <person name="Cannon C."/>
            <person name="Castanera R."/>
            <person name="Culley D."/>
            <person name="Daum C."/>
            <person name="Ezra D."/>
            <person name="Gonzalez J."/>
            <person name="Henrissat B."/>
            <person name="Kuo A."/>
            <person name="Liang C."/>
            <person name="Lipzen A."/>
            <person name="Lutzoni F."/>
            <person name="Magnuson J."/>
            <person name="Mondo S."/>
            <person name="Nolan M."/>
            <person name="Ohm R."/>
            <person name="Pangilinan J."/>
            <person name="Park H.-J."/>
            <person name="Ramirez L."/>
            <person name="Alfaro M."/>
            <person name="Sun H."/>
            <person name="Tritt A."/>
            <person name="Yoshinaga Y."/>
            <person name="Zwiers L.-H."/>
            <person name="Turgeon B."/>
            <person name="Goodwin S."/>
            <person name="Spatafora J."/>
            <person name="Crous P."/>
            <person name="Grigoriev I."/>
        </authorList>
    </citation>
    <scope>NUCLEOTIDE SEQUENCE</scope>
    <source>
        <strain evidence="3">CBS 207.26</strain>
    </source>
</reference>
<keyword evidence="2" id="KW-0812">Transmembrane</keyword>
<feature type="region of interest" description="Disordered" evidence="1">
    <location>
        <begin position="439"/>
        <end position="471"/>
    </location>
</feature>
<feature type="region of interest" description="Disordered" evidence="1">
    <location>
        <begin position="249"/>
        <end position="284"/>
    </location>
</feature>
<evidence type="ECO:0008006" key="5">
    <source>
        <dbReference type="Google" id="ProtNLM"/>
    </source>
</evidence>
<sequence>MFNVPDIKSTYGHLFHTFPLWSTPLCCIVNISIVTIVNSQFPSTHKMKRVDRLIVLFFNVAATLWQNTTTALPPTLSHPTLNASQSTSNSILVDQEQDWVSQCHKYEDTLLVTTEGNSYEIECRLDRLGSDFETNPFWVSDFTGCLNECDKQEGCIGVSYKHGLLTSLCYLKDTIVEARKDPTVCGALRRVDGNSGLALTTTLGAVSLTSRVSVSEHSVVSLPSVSPIQNSSLQMAVNGAKLEPRMVAAPTRSGHTRKSLPSTLNTTSASVSPTITSGKESMTPMASVTPTTIVTPGNCNTHGTIVPISLTLTGIFRTSTQVRLAAGNRTITLAVRTDASGTSATPVIVVLTGSYSNDGSVVPTSLNVTNYPPTSGVQYNTTMVTKPGIMSTNSATPSTSPSTLEALDSPIWSWPALIVSTNGIIIPYDSTTTIIRTRTKAKLPAPSTSSTESPTSTGIQYDSTTTTTRTRTKTRLPLLSTRSKSRTRVRTKVPTVLTPFAYSQGSKPIPSCRYPDLNDIFRIWEQYPNKTYLINEVVCKIGGYAPGKNVSSKEVWKAVKALLPADVVDKLKSGKINFSHAEGDCVYYSKFSKVDTIAPILAHSGHYLDIPDRPECRDCFDPHKPYTAKCTHTCKPVIVKLNTFKQLNIVRHWEFTWHAKVGKVEYNCSVIVALTLPAEKNETRIVDKSMYTKSAHSEKPVATLTLIPGPSEKEFVTVIKSTTTTAQVPPRVRTNFETVTIQAPSTTVLVPYTKTVPCWGCKGGKTIVVSHFSIIQEQTEYVKISTTVQGSTEYVKEYSTATEHIEKSSTAWGHTEYVKECSTMQVPTEYVKEWPTTLGPTQYAKEYSTLPGPTSHAIEYSSIPGTKYLVDDCTTIRETTQNGKEYSTTQQPTEHLKEANPGPTEYIKGTIVGATKCAKQCITHTTVPTVAPVAPAKNVGTLPPAIQSEHNEPKPWSEGKPTLIPIPASGETNKCGSNAECFPTSIEPTPNRPSAAPSGEQHTLVPIPAPVSEPITPNGSDNESEISLHSAKPKENKPASSTEGEHTPIPIPVPVPDSSKPSEYVNKSANSSAPVRSSPCRIVENEPALWSVKQPSPLPIPVPAPALSNRTKSVDQVKSPQTLVQPIPSKPGKNEPTCSNGRESIPVPALGKPNGSGSKGGSPLASAQPAQNEPCLTSEGKLVTMLVSTPIPAPDKPEKSEIKGAIPSPSALPCPDDQITTSGGEHVPTPLPVPVAALSKPNKSGDTGENPSASAQSSPDETNKTDGTGLTLVPVPMQVASPAPFPRKSSEFISKITNPPAPAQTTLLEYSKTSESQPGSTTPTSARKPTETDTKGEQPPKLSQLIPSETGKTDEAQPVSAPASTSDQPAG</sequence>
<feature type="transmembrane region" description="Helical" evidence="2">
    <location>
        <begin position="53"/>
        <end position="72"/>
    </location>
</feature>
<dbReference type="EMBL" id="ML994624">
    <property type="protein sequence ID" value="KAF2188212.1"/>
    <property type="molecule type" value="Genomic_DNA"/>
</dbReference>
<evidence type="ECO:0000256" key="2">
    <source>
        <dbReference type="SAM" id="Phobius"/>
    </source>
</evidence>
<feature type="compositionally biased region" description="Polar residues" evidence="1">
    <location>
        <begin position="1059"/>
        <end position="1075"/>
    </location>
</feature>
<accession>A0A6A6EBM5</accession>
<keyword evidence="4" id="KW-1185">Reference proteome</keyword>
<feature type="compositionally biased region" description="Polar residues" evidence="1">
    <location>
        <begin position="1362"/>
        <end position="1371"/>
    </location>
</feature>
<feature type="compositionally biased region" description="Polar residues" evidence="1">
    <location>
        <begin position="259"/>
        <end position="284"/>
    </location>
</feature>
<evidence type="ECO:0000313" key="4">
    <source>
        <dbReference type="Proteomes" id="UP000800200"/>
    </source>
</evidence>
<feature type="compositionally biased region" description="Polar residues" evidence="1">
    <location>
        <begin position="1291"/>
        <end position="1327"/>
    </location>
</feature>
<keyword evidence="2" id="KW-1133">Transmembrane helix</keyword>
<evidence type="ECO:0000256" key="1">
    <source>
        <dbReference type="SAM" id="MobiDB-lite"/>
    </source>
</evidence>
<feature type="compositionally biased region" description="Polar residues" evidence="1">
    <location>
        <begin position="882"/>
        <end position="893"/>
    </location>
</feature>
<evidence type="ECO:0000313" key="3">
    <source>
        <dbReference type="EMBL" id="KAF2188212.1"/>
    </source>
</evidence>
<name>A0A6A6EBM5_9PEZI</name>
<feature type="compositionally biased region" description="Polar residues" evidence="1">
    <location>
        <begin position="1109"/>
        <end position="1124"/>
    </location>
</feature>
<organism evidence="3 4">
    <name type="scientific">Zopfia rhizophila CBS 207.26</name>
    <dbReference type="NCBI Taxonomy" id="1314779"/>
    <lineage>
        <taxon>Eukaryota</taxon>
        <taxon>Fungi</taxon>
        <taxon>Dikarya</taxon>
        <taxon>Ascomycota</taxon>
        <taxon>Pezizomycotina</taxon>
        <taxon>Dothideomycetes</taxon>
        <taxon>Dothideomycetes incertae sedis</taxon>
        <taxon>Zopfiaceae</taxon>
        <taxon>Zopfia</taxon>
    </lineage>
</organism>
<feature type="compositionally biased region" description="Basic and acidic residues" evidence="1">
    <location>
        <begin position="1328"/>
        <end position="1338"/>
    </location>
</feature>
<keyword evidence="2" id="KW-0472">Membrane</keyword>
<feature type="region of interest" description="Disordered" evidence="1">
    <location>
        <begin position="882"/>
        <end position="904"/>
    </location>
</feature>
<dbReference type="OrthoDB" id="160645at2759"/>
<feature type="compositionally biased region" description="Low complexity" evidence="1">
    <location>
        <begin position="446"/>
        <end position="471"/>
    </location>
</feature>
<gene>
    <name evidence="3" type="ORF">K469DRAFT_91277</name>
</gene>
<feature type="region of interest" description="Disordered" evidence="1">
    <location>
        <begin position="943"/>
        <end position="1371"/>
    </location>
</feature>
<protein>
    <recommendedName>
        <fullName evidence="5">Apple domain-containing protein</fullName>
    </recommendedName>
</protein>
<feature type="compositionally biased region" description="Polar residues" evidence="1">
    <location>
        <begin position="1015"/>
        <end position="1027"/>
    </location>
</feature>
<dbReference type="Proteomes" id="UP000800200">
    <property type="component" value="Unassembled WGS sequence"/>
</dbReference>
<feature type="transmembrane region" description="Helical" evidence="2">
    <location>
        <begin position="20"/>
        <end position="41"/>
    </location>
</feature>
<proteinExistence type="predicted"/>
<feature type="compositionally biased region" description="Polar residues" evidence="1">
    <location>
        <begin position="1241"/>
        <end position="1268"/>
    </location>
</feature>